<evidence type="ECO:0000256" key="6">
    <source>
        <dbReference type="ARBA" id="ARBA00022777"/>
    </source>
</evidence>
<evidence type="ECO:0000256" key="9">
    <source>
        <dbReference type="SAM" id="Phobius"/>
    </source>
</evidence>
<evidence type="ECO:0000313" key="12">
    <source>
        <dbReference type="Proteomes" id="UP001152755"/>
    </source>
</evidence>
<dbReference type="InterPro" id="IPR036890">
    <property type="entry name" value="HATPase_C_sf"/>
</dbReference>
<feature type="transmembrane region" description="Helical" evidence="9">
    <location>
        <begin position="107"/>
        <end position="124"/>
    </location>
</feature>
<dbReference type="Gene3D" id="1.20.5.1930">
    <property type="match status" value="1"/>
</dbReference>
<dbReference type="Gene3D" id="3.30.565.10">
    <property type="entry name" value="Histidine kinase-like ATPase, C-terminal domain"/>
    <property type="match status" value="1"/>
</dbReference>
<dbReference type="EC" id="2.7.13.3" evidence="2"/>
<evidence type="ECO:0000259" key="10">
    <source>
        <dbReference type="Pfam" id="PF07730"/>
    </source>
</evidence>
<proteinExistence type="predicted"/>
<evidence type="ECO:0000256" key="1">
    <source>
        <dbReference type="ARBA" id="ARBA00000085"/>
    </source>
</evidence>
<keyword evidence="12" id="KW-1185">Reference proteome</keyword>
<keyword evidence="9" id="KW-1133">Transmembrane helix</keyword>
<keyword evidence="8" id="KW-0902">Two-component regulatory system</keyword>
<keyword evidence="9" id="KW-0472">Membrane</keyword>
<evidence type="ECO:0000256" key="4">
    <source>
        <dbReference type="ARBA" id="ARBA00022679"/>
    </source>
</evidence>
<comment type="catalytic activity">
    <reaction evidence="1">
        <text>ATP + protein L-histidine = ADP + protein N-phospho-L-histidine.</text>
        <dbReference type="EC" id="2.7.13.3"/>
    </reaction>
</comment>
<evidence type="ECO:0000256" key="3">
    <source>
        <dbReference type="ARBA" id="ARBA00022553"/>
    </source>
</evidence>
<gene>
    <name evidence="11" type="ORF">NVS88_22125</name>
</gene>
<dbReference type="Pfam" id="PF07730">
    <property type="entry name" value="HisKA_3"/>
    <property type="match status" value="1"/>
</dbReference>
<dbReference type="PANTHER" id="PTHR24421:SF10">
    <property type="entry name" value="NITRATE_NITRITE SENSOR PROTEIN NARQ"/>
    <property type="match status" value="1"/>
</dbReference>
<dbReference type="RefSeq" id="WP_332520886.1">
    <property type="nucleotide sequence ID" value="NZ_JANRHA010000036.1"/>
</dbReference>
<dbReference type="Proteomes" id="UP001152755">
    <property type="component" value="Unassembled WGS sequence"/>
</dbReference>
<feature type="domain" description="Signal transduction histidine kinase subgroup 3 dimerisation and phosphoacceptor" evidence="10">
    <location>
        <begin position="173"/>
        <end position="238"/>
    </location>
</feature>
<accession>A0A9X4RGF0</accession>
<evidence type="ECO:0000256" key="7">
    <source>
        <dbReference type="ARBA" id="ARBA00022840"/>
    </source>
</evidence>
<organism evidence="11 12">
    <name type="scientific">Speluncibacter jeojiensis</name>
    <dbReference type="NCBI Taxonomy" id="2710754"/>
    <lineage>
        <taxon>Bacteria</taxon>
        <taxon>Bacillati</taxon>
        <taxon>Actinomycetota</taxon>
        <taxon>Actinomycetes</taxon>
        <taxon>Mycobacteriales</taxon>
        <taxon>Speluncibacteraceae</taxon>
        <taxon>Speluncibacter</taxon>
    </lineage>
</organism>
<comment type="caution">
    <text evidence="11">The sequence shown here is derived from an EMBL/GenBank/DDBJ whole genome shotgun (WGS) entry which is preliminary data.</text>
</comment>
<reference evidence="11" key="1">
    <citation type="submission" date="2022-08" db="EMBL/GenBank/DDBJ databases">
        <title>Genome analysis of Corynebacteriales strain.</title>
        <authorList>
            <person name="Lee S.D."/>
        </authorList>
    </citation>
    <scope>NUCLEOTIDE SEQUENCE</scope>
    <source>
        <strain evidence="11">D3-21</strain>
    </source>
</reference>
<dbReference type="GO" id="GO:0005524">
    <property type="term" value="F:ATP binding"/>
    <property type="evidence" value="ECO:0007669"/>
    <property type="project" value="UniProtKB-KW"/>
</dbReference>
<keyword evidence="3" id="KW-0597">Phosphoprotein</keyword>
<evidence type="ECO:0000313" key="11">
    <source>
        <dbReference type="EMBL" id="MDG3017257.1"/>
    </source>
</evidence>
<keyword evidence="4" id="KW-0808">Transferase</keyword>
<feature type="transmembrane region" description="Helical" evidence="9">
    <location>
        <begin position="7"/>
        <end position="26"/>
    </location>
</feature>
<dbReference type="GO" id="GO:0000155">
    <property type="term" value="F:phosphorelay sensor kinase activity"/>
    <property type="evidence" value="ECO:0007669"/>
    <property type="project" value="InterPro"/>
</dbReference>
<dbReference type="GO" id="GO:0046983">
    <property type="term" value="F:protein dimerization activity"/>
    <property type="evidence" value="ECO:0007669"/>
    <property type="project" value="InterPro"/>
</dbReference>
<keyword evidence="9" id="KW-0812">Transmembrane</keyword>
<evidence type="ECO:0000256" key="2">
    <source>
        <dbReference type="ARBA" id="ARBA00012438"/>
    </source>
</evidence>
<dbReference type="InterPro" id="IPR011712">
    <property type="entry name" value="Sig_transdc_His_kin_sub3_dim/P"/>
</dbReference>
<name>A0A9X4RGF0_9ACTN</name>
<keyword evidence="6 11" id="KW-0418">Kinase</keyword>
<keyword evidence="7" id="KW-0067">ATP-binding</keyword>
<feature type="transmembrane region" description="Helical" evidence="9">
    <location>
        <begin position="79"/>
        <end position="100"/>
    </location>
</feature>
<sequence length="388" mass="40701">MSSGGVLDLTVVVTTLTLFSVAWPTLHLTHEVPAPLQPIVAGCAALPFALIRVNPDLGWLISAGAALTIPWFFDVHADYPLPWQVVHIIVLLVLLAAVVLRCPPVHAGLAWLGTVLLFIGYAPGRDGFGWAFGLTALALFCVLIRWLVLSRRQLARQEELSELERTRRTVLEERARIARDLHDVVAHHMSLVVVQAQTAPYRLSDVSPEARAEFDSIGEVARQALNEIRGMLGVLRSDGQSAELAPQPGVGQLSALFDSSRRAGVSLTPVVSGEQDGVTEAVGLAAYRIVQESLANAARHAPGAAVEARVDLGAAESELVVVTVVNGPVANGPVVNAPGAMGSGGNGIAGMRERAQSVGGTLEAHPLAGGGFAVSARLPRTGFAVGSA</sequence>
<dbReference type="CDD" id="cd16917">
    <property type="entry name" value="HATPase_UhpB-NarQ-NarX-like"/>
    <property type="match status" value="1"/>
</dbReference>
<dbReference type="EMBL" id="JANRHA010000036">
    <property type="protein sequence ID" value="MDG3017257.1"/>
    <property type="molecule type" value="Genomic_DNA"/>
</dbReference>
<evidence type="ECO:0000256" key="8">
    <source>
        <dbReference type="ARBA" id="ARBA00023012"/>
    </source>
</evidence>
<dbReference type="InterPro" id="IPR050482">
    <property type="entry name" value="Sensor_HK_TwoCompSys"/>
</dbReference>
<protein>
    <recommendedName>
        <fullName evidence="2">histidine kinase</fullName>
        <ecNumber evidence="2">2.7.13.3</ecNumber>
    </recommendedName>
</protein>
<dbReference type="SUPFAM" id="SSF55874">
    <property type="entry name" value="ATPase domain of HSP90 chaperone/DNA topoisomerase II/histidine kinase"/>
    <property type="match status" value="1"/>
</dbReference>
<dbReference type="PANTHER" id="PTHR24421">
    <property type="entry name" value="NITRATE/NITRITE SENSOR PROTEIN NARX-RELATED"/>
    <property type="match status" value="1"/>
</dbReference>
<dbReference type="AlphaFoldDB" id="A0A9X4RGF0"/>
<feature type="transmembrane region" description="Helical" evidence="9">
    <location>
        <begin position="130"/>
        <end position="148"/>
    </location>
</feature>
<dbReference type="GO" id="GO:0016020">
    <property type="term" value="C:membrane"/>
    <property type="evidence" value="ECO:0007669"/>
    <property type="project" value="InterPro"/>
</dbReference>
<evidence type="ECO:0000256" key="5">
    <source>
        <dbReference type="ARBA" id="ARBA00022741"/>
    </source>
</evidence>
<keyword evidence="5" id="KW-0547">Nucleotide-binding</keyword>